<dbReference type="RefSeq" id="WP_348026074.1">
    <property type="nucleotide sequence ID" value="NZ_CP129113.1"/>
</dbReference>
<sequence>MDWKPLFDMQHKLDMYIVEQHALQDRNLFEEKVLALFVELGELANETRCFKFWSNKPANEKSVILEEYVDNVHFIMSLGLMKGLTFDGAEASNCETDLTGQFNKVFASTLVFKEKPEQSQYEALFAEFLLLGRLLGFTEEEVQSAYYEKNRVNFERQDEGY</sequence>
<dbReference type="Pfam" id="PF08761">
    <property type="entry name" value="dUTPase_2"/>
    <property type="match status" value="1"/>
</dbReference>
<proteinExistence type="predicted"/>
<dbReference type="SUPFAM" id="SSF101386">
    <property type="entry name" value="all-alpha NTP pyrophosphatases"/>
    <property type="match status" value="1"/>
</dbReference>
<dbReference type="Gene3D" id="1.10.4010.10">
    <property type="entry name" value="Type II deoxyuridine triphosphatase"/>
    <property type="match status" value="1"/>
</dbReference>
<protein>
    <submittedName>
        <fullName evidence="1">dUTP diphosphatase</fullName>
    </submittedName>
</protein>
<gene>
    <name evidence="1" type="ORF">QR721_08845</name>
</gene>
<dbReference type="CDD" id="cd11527">
    <property type="entry name" value="NTP-PPase_dUTPase"/>
    <property type="match status" value="1"/>
</dbReference>
<dbReference type="InterPro" id="IPR016947">
    <property type="entry name" value="UCP030140"/>
</dbReference>
<evidence type="ECO:0000313" key="2">
    <source>
        <dbReference type="Proteomes" id="UP001180087"/>
    </source>
</evidence>
<name>A0ABY9KVT2_9BACI</name>
<reference evidence="1" key="1">
    <citation type="submission" date="2023-06" db="EMBL/GenBank/DDBJ databases">
        <title>A Treasure from Seagulls: Isolation and Description of Aciduricobacillus qingdaonensis gen. nov., sp. nov., a Rare Obligately Uric Acid-utilizing Member in the Family Bacillaceae.</title>
        <authorList>
            <person name="Liu W."/>
            <person name="Wang B."/>
        </authorList>
    </citation>
    <scope>NUCLEOTIDE SEQUENCE</scope>
    <source>
        <strain evidence="1">44XB</strain>
    </source>
</reference>
<organism evidence="1 2">
    <name type="scientific">Aciduricibacillus chroicocephali</name>
    <dbReference type="NCBI Taxonomy" id="3054939"/>
    <lineage>
        <taxon>Bacteria</taxon>
        <taxon>Bacillati</taxon>
        <taxon>Bacillota</taxon>
        <taxon>Bacilli</taxon>
        <taxon>Bacillales</taxon>
        <taxon>Bacillaceae</taxon>
        <taxon>Aciduricibacillus</taxon>
    </lineage>
</organism>
<accession>A0ABY9KVT2</accession>
<dbReference type="Proteomes" id="UP001180087">
    <property type="component" value="Chromosome"/>
</dbReference>
<dbReference type="InterPro" id="IPR014871">
    <property type="entry name" value="dUTPase/dCTP_pyrophosphatase"/>
</dbReference>
<dbReference type="EMBL" id="CP129113">
    <property type="protein sequence ID" value="WLV23748.1"/>
    <property type="molecule type" value="Genomic_DNA"/>
</dbReference>
<keyword evidence="2" id="KW-1185">Reference proteome</keyword>
<dbReference type="PIRSF" id="PIRSF030140">
    <property type="entry name" value="UCP030140"/>
    <property type="match status" value="1"/>
</dbReference>
<evidence type="ECO:0000313" key="1">
    <source>
        <dbReference type="EMBL" id="WLV23748.1"/>
    </source>
</evidence>